<keyword evidence="1" id="KW-0812">Transmembrane</keyword>
<evidence type="ECO:0000256" key="1">
    <source>
        <dbReference type="SAM" id="Phobius"/>
    </source>
</evidence>
<dbReference type="GO" id="GO:0005634">
    <property type="term" value="C:nucleus"/>
    <property type="evidence" value="ECO:0007669"/>
    <property type="project" value="TreeGrafter"/>
</dbReference>
<keyword evidence="4" id="KW-1185">Reference proteome</keyword>
<evidence type="ECO:0000313" key="5">
    <source>
        <dbReference type="WBParaSite" id="EVEC_0000498101-mRNA-1"/>
    </source>
</evidence>
<organism evidence="5">
    <name type="scientific">Enterobius vermicularis</name>
    <name type="common">Human pinworm</name>
    <dbReference type="NCBI Taxonomy" id="51028"/>
    <lineage>
        <taxon>Eukaryota</taxon>
        <taxon>Metazoa</taxon>
        <taxon>Ecdysozoa</taxon>
        <taxon>Nematoda</taxon>
        <taxon>Chromadorea</taxon>
        <taxon>Rhabditida</taxon>
        <taxon>Spirurina</taxon>
        <taxon>Oxyuridomorpha</taxon>
        <taxon>Oxyuroidea</taxon>
        <taxon>Oxyuridae</taxon>
        <taxon>Enterobius</taxon>
    </lineage>
</organism>
<protein>
    <submittedName>
        <fullName evidence="5">BZIP domain-containing protein</fullName>
    </submittedName>
</protein>
<evidence type="ECO:0000259" key="2">
    <source>
        <dbReference type="PROSITE" id="PS00036"/>
    </source>
</evidence>
<dbReference type="PROSITE" id="PS00036">
    <property type="entry name" value="BZIP_BASIC"/>
    <property type="match status" value="1"/>
</dbReference>
<dbReference type="SUPFAM" id="SSF57959">
    <property type="entry name" value="Leucine zipper domain"/>
    <property type="match status" value="1"/>
</dbReference>
<dbReference type="EMBL" id="UXUI01007922">
    <property type="protein sequence ID" value="VDD89914.1"/>
    <property type="molecule type" value="Genomic_DNA"/>
</dbReference>
<feature type="transmembrane region" description="Helical" evidence="1">
    <location>
        <begin position="522"/>
        <end position="549"/>
    </location>
</feature>
<feature type="domain" description="BZIP" evidence="2">
    <location>
        <begin position="182"/>
        <end position="197"/>
    </location>
</feature>
<dbReference type="AlphaFoldDB" id="A0A0N4V4D4"/>
<dbReference type="InterPro" id="IPR046347">
    <property type="entry name" value="bZIP_sf"/>
</dbReference>
<evidence type="ECO:0000313" key="4">
    <source>
        <dbReference type="Proteomes" id="UP000274131"/>
    </source>
</evidence>
<sequence>MVPITDTDISLTQFEGTSFYNPAPYVSTQQYFVTEAAAVATATSSPTVFQTPNFLPPYCGFTSNLTEFNMLHMCYQPLIEIASPGTDSSPTEAFYGFANRLQPISSSGTHPQHFNMPQSYPQNRNGYNIASAMSRPGSAAGKRGGRRPKECEEFISRRTSLTQFQRAADVTLSEEEKDKRDKRRLRNKEAAARCRQRRIDLMGSLQNSFGEIVNVFIIQMEKEKQDCFYFETVFVQFYQVDALKAENKEKDTKINQLQMLILLIKPMVMKLLWGHLQLLIGLLCIIGIFEGLLAEYRRQGVLRIGRYKVLNVKPPLLSGDLYGFFGGSHMDSQLIKNELLNVIREHHCVLPDSLRQSLDAELASTYAPSSTSYEIAAELRFATPPAMGRQSMLSRKRPASDMVSDFRNGNEQLANQTSAMTLNTNPVSIVAKSSVQIKQEPSFKADPTLFDVNGRDHVEDEVKRPTSLLAESLPITSSNYSSNLSTSGVPITTPSNIRSWAYFGSCVTFGIESGQVVTAESLAFISCMFYFICWISFVKVVVRIAFWVLHSHNEIDHNGDKDL</sequence>
<dbReference type="GO" id="GO:0000978">
    <property type="term" value="F:RNA polymerase II cis-regulatory region sequence-specific DNA binding"/>
    <property type="evidence" value="ECO:0007669"/>
    <property type="project" value="TreeGrafter"/>
</dbReference>
<keyword evidence="1" id="KW-1133">Transmembrane helix</keyword>
<dbReference type="STRING" id="51028.A0A0N4V4D4"/>
<dbReference type="Proteomes" id="UP000274131">
    <property type="component" value="Unassembled WGS sequence"/>
</dbReference>
<name>A0A0N4V4D4_ENTVE</name>
<dbReference type="CDD" id="cd14699">
    <property type="entry name" value="bZIP_Fos_like"/>
    <property type="match status" value="1"/>
</dbReference>
<dbReference type="GO" id="GO:0000981">
    <property type="term" value="F:DNA-binding transcription factor activity, RNA polymerase II-specific"/>
    <property type="evidence" value="ECO:0007669"/>
    <property type="project" value="TreeGrafter"/>
</dbReference>
<accession>A0A0N4V4D4</accession>
<evidence type="ECO:0000313" key="3">
    <source>
        <dbReference type="EMBL" id="VDD89914.1"/>
    </source>
</evidence>
<dbReference type="WBParaSite" id="EVEC_0000498101-mRNA-1">
    <property type="protein sequence ID" value="EVEC_0000498101-mRNA-1"/>
    <property type="gene ID" value="EVEC_0000498101"/>
</dbReference>
<dbReference type="Gene3D" id="1.20.5.170">
    <property type="match status" value="1"/>
</dbReference>
<proteinExistence type="predicted"/>
<dbReference type="Pfam" id="PF00170">
    <property type="entry name" value="bZIP_1"/>
    <property type="match status" value="1"/>
</dbReference>
<dbReference type="InterPro" id="IPR004827">
    <property type="entry name" value="bZIP"/>
</dbReference>
<keyword evidence="1" id="KW-0472">Membrane</keyword>
<reference evidence="5" key="1">
    <citation type="submission" date="2017-02" db="UniProtKB">
        <authorList>
            <consortium name="WormBaseParasite"/>
        </authorList>
    </citation>
    <scope>IDENTIFICATION</scope>
</reference>
<gene>
    <name evidence="3" type="ORF">EVEC_LOCUS4665</name>
</gene>
<reference evidence="3 4" key="2">
    <citation type="submission" date="2018-10" db="EMBL/GenBank/DDBJ databases">
        <authorList>
            <consortium name="Pathogen Informatics"/>
        </authorList>
    </citation>
    <scope>NUCLEOTIDE SEQUENCE [LARGE SCALE GENOMIC DNA]</scope>
</reference>
<dbReference type="PANTHER" id="PTHR23351:SF57">
    <property type="entry name" value="TRANSCRIPTION FACTOR FOS-1"/>
    <property type="match status" value="1"/>
</dbReference>
<dbReference type="InterPro" id="IPR000837">
    <property type="entry name" value="AP-1"/>
</dbReference>
<feature type="transmembrane region" description="Helical" evidence="1">
    <location>
        <begin position="272"/>
        <end position="293"/>
    </location>
</feature>
<dbReference type="OrthoDB" id="5866312at2759"/>
<dbReference type="PANTHER" id="PTHR23351">
    <property type="entry name" value="FOS TRANSCRIPTION FACTOR-RELATED"/>
    <property type="match status" value="1"/>
</dbReference>